<feature type="transmembrane region" description="Helical" evidence="2">
    <location>
        <begin position="7"/>
        <end position="29"/>
    </location>
</feature>
<dbReference type="Pfam" id="PF00578">
    <property type="entry name" value="AhpC-TSA"/>
    <property type="match status" value="1"/>
</dbReference>
<evidence type="ECO:0000313" key="5">
    <source>
        <dbReference type="Proteomes" id="UP001589738"/>
    </source>
</evidence>
<organism evidence="4 5">
    <name type="scientific">Robertmurraya beringensis</name>
    <dbReference type="NCBI Taxonomy" id="641660"/>
    <lineage>
        <taxon>Bacteria</taxon>
        <taxon>Bacillati</taxon>
        <taxon>Bacillota</taxon>
        <taxon>Bacilli</taxon>
        <taxon>Bacillales</taxon>
        <taxon>Bacillaceae</taxon>
        <taxon>Robertmurraya</taxon>
    </lineage>
</organism>
<keyword evidence="2" id="KW-0472">Membrane</keyword>
<dbReference type="CDD" id="cd02966">
    <property type="entry name" value="TlpA_like_family"/>
    <property type="match status" value="1"/>
</dbReference>
<dbReference type="PANTHER" id="PTHR42852:SF13">
    <property type="entry name" value="PROTEIN DIPZ"/>
    <property type="match status" value="1"/>
</dbReference>
<gene>
    <name evidence="4" type="primary">resA</name>
    <name evidence="4" type="ORF">ACFFHF_00895</name>
</gene>
<dbReference type="NCBIfam" id="NF002854">
    <property type="entry name" value="PRK03147.1"/>
    <property type="match status" value="1"/>
</dbReference>
<keyword evidence="1" id="KW-1015">Disulfide bond</keyword>
<dbReference type="PANTHER" id="PTHR42852">
    <property type="entry name" value="THIOL:DISULFIDE INTERCHANGE PROTEIN DSBE"/>
    <property type="match status" value="1"/>
</dbReference>
<feature type="domain" description="Thioredoxin" evidence="3">
    <location>
        <begin position="37"/>
        <end position="174"/>
    </location>
</feature>
<sequence>MEKKKRYWFRVFILALLFLSVVFVLYMNITKEDMVKVKINESAPNFSLKNLSGSEHNLEELKGKVVLLNFWGSWCKPCKNEMPAIQNVYDKYKNNGFEVLAINIEESEFVVRNYFEQNNLHLPVLLDKQSEVTNLFNVDLLPASFIINREGKVVQIHEGEIQEGQLESWVKSNL</sequence>
<keyword evidence="5" id="KW-1185">Reference proteome</keyword>
<dbReference type="RefSeq" id="WP_340906602.1">
    <property type="nucleotide sequence ID" value="NZ_JBHLUU010000005.1"/>
</dbReference>
<evidence type="ECO:0000256" key="1">
    <source>
        <dbReference type="ARBA" id="ARBA00023157"/>
    </source>
</evidence>
<dbReference type="SUPFAM" id="SSF52833">
    <property type="entry name" value="Thioredoxin-like"/>
    <property type="match status" value="1"/>
</dbReference>
<reference evidence="4 5" key="1">
    <citation type="submission" date="2024-09" db="EMBL/GenBank/DDBJ databases">
        <authorList>
            <person name="Sun Q."/>
            <person name="Mori K."/>
        </authorList>
    </citation>
    <scope>NUCLEOTIDE SEQUENCE [LARGE SCALE GENOMIC DNA]</scope>
    <source>
        <strain evidence="4 5">CGMCC 1.9126</strain>
    </source>
</reference>
<evidence type="ECO:0000256" key="2">
    <source>
        <dbReference type="SAM" id="Phobius"/>
    </source>
</evidence>
<comment type="caution">
    <text evidence="4">The sequence shown here is derived from an EMBL/GenBank/DDBJ whole genome shotgun (WGS) entry which is preliminary data.</text>
</comment>
<keyword evidence="2" id="KW-1133">Transmembrane helix</keyword>
<dbReference type="InterPro" id="IPR013766">
    <property type="entry name" value="Thioredoxin_domain"/>
</dbReference>
<accession>A0ABV6KKR8</accession>
<evidence type="ECO:0000259" key="3">
    <source>
        <dbReference type="PROSITE" id="PS51352"/>
    </source>
</evidence>
<evidence type="ECO:0000313" key="4">
    <source>
        <dbReference type="EMBL" id="MFC0473901.1"/>
    </source>
</evidence>
<dbReference type="Gene3D" id="3.40.30.10">
    <property type="entry name" value="Glutaredoxin"/>
    <property type="match status" value="1"/>
</dbReference>
<dbReference type="InterPro" id="IPR050553">
    <property type="entry name" value="Thioredoxin_ResA/DsbE_sf"/>
</dbReference>
<dbReference type="Proteomes" id="UP001589738">
    <property type="component" value="Unassembled WGS sequence"/>
</dbReference>
<dbReference type="InterPro" id="IPR036249">
    <property type="entry name" value="Thioredoxin-like_sf"/>
</dbReference>
<keyword evidence="2" id="KW-0812">Transmembrane</keyword>
<dbReference type="EMBL" id="JBHLUU010000005">
    <property type="protein sequence ID" value="MFC0473901.1"/>
    <property type="molecule type" value="Genomic_DNA"/>
</dbReference>
<proteinExistence type="predicted"/>
<dbReference type="PROSITE" id="PS51352">
    <property type="entry name" value="THIOREDOXIN_2"/>
    <property type="match status" value="1"/>
</dbReference>
<dbReference type="InterPro" id="IPR000866">
    <property type="entry name" value="AhpC/TSA"/>
</dbReference>
<name>A0ABV6KKR8_9BACI</name>
<protein>
    <submittedName>
        <fullName evidence="4">Thiol-disulfide oxidoreductase ResA</fullName>
    </submittedName>
</protein>